<dbReference type="EMBL" id="MCFG01000291">
    <property type="protein sequence ID" value="ORX76567.1"/>
    <property type="molecule type" value="Genomic_DNA"/>
</dbReference>
<keyword evidence="1" id="KW-0812">Transmembrane</keyword>
<evidence type="ECO:0000313" key="3">
    <source>
        <dbReference type="Proteomes" id="UP000193944"/>
    </source>
</evidence>
<sequence length="334" mass="39441">MSSKIRNHSKNDINAIVYSTFMIIWFLIVSILAKYFGILPIINSTIWGTSIIGVLLLVKTIIGIYYRNLFYITDFKTFLSTWILQACGYGFTFFNIINFIYIWNEKTLDKFRKITDKNIENYSNEELKKIIILNSSIMVITGILYIIILKIFTSNYDKYLDNVNSDNNYRKYSWDEKKATNTSNKMIWWLLFISTEIIFFVYITRKYINGIHSFIIFNSIYGIISLLLVNIGIHKRNISLIKNYKKIPWNQSLIGAYILCMILYIIKFLFGKNEIVDKKFNNDYLEKELTTEVIMIFRVLSNILGIIHLYFLKKFPSHLDKCTNNIVEKIICNP</sequence>
<keyword evidence="1" id="KW-1133">Transmembrane helix</keyword>
<feature type="transmembrane region" description="Helical" evidence="1">
    <location>
        <begin position="253"/>
        <end position="270"/>
    </location>
</feature>
<keyword evidence="3" id="KW-1185">Reference proteome</keyword>
<organism evidence="2 3">
    <name type="scientific">Anaeromyces robustus</name>
    <dbReference type="NCBI Taxonomy" id="1754192"/>
    <lineage>
        <taxon>Eukaryota</taxon>
        <taxon>Fungi</taxon>
        <taxon>Fungi incertae sedis</taxon>
        <taxon>Chytridiomycota</taxon>
        <taxon>Chytridiomycota incertae sedis</taxon>
        <taxon>Neocallimastigomycetes</taxon>
        <taxon>Neocallimastigales</taxon>
        <taxon>Neocallimastigaceae</taxon>
        <taxon>Anaeromyces</taxon>
    </lineage>
</organism>
<feature type="transmembrane region" description="Helical" evidence="1">
    <location>
        <begin position="12"/>
        <end position="33"/>
    </location>
</feature>
<dbReference type="OrthoDB" id="10655267at2759"/>
<feature type="transmembrane region" description="Helical" evidence="1">
    <location>
        <begin position="78"/>
        <end position="103"/>
    </location>
</feature>
<feature type="transmembrane region" description="Helical" evidence="1">
    <location>
        <begin position="210"/>
        <end position="233"/>
    </location>
</feature>
<feature type="transmembrane region" description="Helical" evidence="1">
    <location>
        <begin position="45"/>
        <end position="66"/>
    </location>
</feature>
<dbReference type="Proteomes" id="UP000193944">
    <property type="component" value="Unassembled WGS sequence"/>
</dbReference>
<comment type="caution">
    <text evidence="2">The sequence shown here is derived from an EMBL/GenBank/DDBJ whole genome shotgun (WGS) entry which is preliminary data.</text>
</comment>
<feature type="transmembrane region" description="Helical" evidence="1">
    <location>
        <begin position="186"/>
        <end position="204"/>
    </location>
</feature>
<dbReference type="AlphaFoldDB" id="A0A1Y1WSR6"/>
<feature type="transmembrane region" description="Helical" evidence="1">
    <location>
        <begin position="290"/>
        <end position="311"/>
    </location>
</feature>
<protein>
    <submittedName>
        <fullName evidence="2">Uncharacterized protein</fullName>
    </submittedName>
</protein>
<feature type="transmembrane region" description="Helical" evidence="1">
    <location>
        <begin position="130"/>
        <end position="152"/>
    </location>
</feature>
<evidence type="ECO:0000256" key="1">
    <source>
        <dbReference type="SAM" id="Phobius"/>
    </source>
</evidence>
<accession>A0A1Y1WSR6</accession>
<keyword evidence="1" id="KW-0472">Membrane</keyword>
<reference evidence="2 3" key="2">
    <citation type="submission" date="2016-08" db="EMBL/GenBank/DDBJ databases">
        <title>Pervasive Adenine N6-methylation of Active Genes in Fungi.</title>
        <authorList>
            <consortium name="DOE Joint Genome Institute"/>
            <person name="Mondo S.J."/>
            <person name="Dannebaum R.O."/>
            <person name="Kuo R.C."/>
            <person name="Labutti K."/>
            <person name="Haridas S."/>
            <person name="Kuo A."/>
            <person name="Salamov A."/>
            <person name="Ahrendt S.R."/>
            <person name="Lipzen A."/>
            <person name="Sullivan W."/>
            <person name="Andreopoulos W.B."/>
            <person name="Clum A."/>
            <person name="Lindquist E."/>
            <person name="Daum C."/>
            <person name="Ramamoorthy G.K."/>
            <person name="Gryganskyi A."/>
            <person name="Culley D."/>
            <person name="Magnuson J.K."/>
            <person name="James T.Y."/>
            <person name="O'Malley M.A."/>
            <person name="Stajich J.E."/>
            <person name="Spatafora J.W."/>
            <person name="Visel A."/>
            <person name="Grigoriev I.V."/>
        </authorList>
    </citation>
    <scope>NUCLEOTIDE SEQUENCE [LARGE SCALE GENOMIC DNA]</scope>
    <source>
        <strain evidence="2 3">S4</strain>
    </source>
</reference>
<proteinExistence type="predicted"/>
<name>A0A1Y1WSR6_9FUNG</name>
<gene>
    <name evidence="2" type="ORF">BCR32DRAFT_271192</name>
</gene>
<reference evidence="2 3" key="1">
    <citation type="submission" date="2016-08" db="EMBL/GenBank/DDBJ databases">
        <title>A Parts List for Fungal Cellulosomes Revealed by Comparative Genomics.</title>
        <authorList>
            <consortium name="DOE Joint Genome Institute"/>
            <person name="Haitjema C.H."/>
            <person name="Gilmore S.P."/>
            <person name="Henske J.K."/>
            <person name="Solomon K.V."/>
            <person name="De Groot R."/>
            <person name="Kuo A."/>
            <person name="Mondo S.J."/>
            <person name="Salamov A.A."/>
            <person name="Labutti K."/>
            <person name="Zhao Z."/>
            <person name="Chiniquy J."/>
            <person name="Barry K."/>
            <person name="Brewer H.M."/>
            <person name="Purvine S.O."/>
            <person name="Wright A.T."/>
            <person name="Boxma B."/>
            <person name="Van Alen T."/>
            <person name="Hackstein J.H."/>
            <person name="Baker S.E."/>
            <person name="Grigoriev I.V."/>
            <person name="O'Malley M.A."/>
        </authorList>
    </citation>
    <scope>NUCLEOTIDE SEQUENCE [LARGE SCALE GENOMIC DNA]</scope>
    <source>
        <strain evidence="2 3">S4</strain>
    </source>
</reference>
<evidence type="ECO:0000313" key="2">
    <source>
        <dbReference type="EMBL" id="ORX76567.1"/>
    </source>
</evidence>